<name>A0A4R0PEG9_9HYPH</name>
<dbReference type="EMBL" id="SJST01000001">
    <property type="protein sequence ID" value="TCD16197.1"/>
    <property type="molecule type" value="Genomic_DNA"/>
</dbReference>
<keyword evidence="6" id="KW-1185">Reference proteome</keyword>
<protein>
    <recommendedName>
        <fullName evidence="4">Flagellar hook-basal body complex protein FliE</fullName>
    </recommendedName>
</protein>
<gene>
    <name evidence="4 5" type="primary">fliE</name>
    <name evidence="5" type="ORF">E0D97_01825</name>
</gene>
<dbReference type="GO" id="GO:0005198">
    <property type="term" value="F:structural molecule activity"/>
    <property type="evidence" value="ECO:0007669"/>
    <property type="project" value="InterPro"/>
</dbReference>
<evidence type="ECO:0000313" key="6">
    <source>
        <dbReference type="Proteomes" id="UP000291301"/>
    </source>
</evidence>
<evidence type="ECO:0000313" key="5">
    <source>
        <dbReference type="EMBL" id="TCD16197.1"/>
    </source>
</evidence>
<dbReference type="GO" id="GO:0071973">
    <property type="term" value="P:bacterial-type flagellum-dependent cell motility"/>
    <property type="evidence" value="ECO:0007669"/>
    <property type="project" value="InterPro"/>
</dbReference>
<keyword evidence="3 4" id="KW-0975">Bacterial flagellum</keyword>
<organism evidence="5 6">
    <name type="scientific">Oricola cellulosilytica</name>
    <dbReference type="NCBI Taxonomy" id="1429082"/>
    <lineage>
        <taxon>Bacteria</taxon>
        <taxon>Pseudomonadati</taxon>
        <taxon>Pseudomonadota</taxon>
        <taxon>Alphaproteobacteria</taxon>
        <taxon>Hyphomicrobiales</taxon>
        <taxon>Ahrensiaceae</taxon>
        <taxon>Oricola</taxon>
    </lineage>
</organism>
<comment type="subcellular location">
    <subcellularLocation>
        <location evidence="1 4">Bacterial flagellum basal body</location>
    </subcellularLocation>
</comment>
<dbReference type="PANTHER" id="PTHR34653">
    <property type="match status" value="1"/>
</dbReference>
<sequence length="105" mass="10733">MALDIALSSIPPLESSDFGSAGRSAAVAPTPDGAAGFAEALKGMAENAVTNVKGAEQLSLKALSGEADIREVTDAVMSAEQSLQAAIAIRDKIVTAFLEVSRMQI</sequence>
<evidence type="ECO:0000256" key="3">
    <source>
        <dbReference type="ARBA" id="ARBA00023143"/>
    </source>
</evidence>
<dbReference type="OrthoDB" id="9812413at2"/>
<reference evidence="5 6" key="1">
    <citation type="journal article" date="2015" name="Antonie Van Leeuwenhoek">
        <title>Oricola cellulosilytica gen. nov., sp. nov., a cellulose-degrading bacterium of the family Phyllobacteriaceae isolated from surface seashore water, and emended descriptions of Mesorhizobium loti and Phyllobacterium myrsinacearum.</title>
        <authorList>
            <person name="Hameed A."/>
            <person name="Shahina M."/>
            <person name="Lai W.A."/>
            <person name="Lin S.Y."/>
            <person name="Young L.S."/>
            <person name="Liu Y.C."/>
            <person name="Hsu Y.H."/>
            <person name="Young C.C."/>
        </authorList>
    </citation>
    <scope>NUCLEOTIDE SEQUENCE [LARGE SCALE GENOMIC DNA]</scope>
    <source>
        <strain evidence="5 6">KCTC 52183</strain>
    </source>
</reference>
<proteinExistence type="inferred from homology"/>
<dbReference type="HAMAP" id="MF_00724">
    <property type="entry name" value="FliE"/>
    <property type="match status" value="1"/>
</dbReference>
<keyword evidence="5" id="KW-0966">Cell projection</keyword>
<dbReference type="PANTHER" id="PTHR34653:SF1">
    <property type="entry name" value="FLAGELLAR HOOK-BASAL BODY COMPLEX PROTEIN FLIE"/>
    <property type="match status" value="1"/>
</dbReference>
<dbReference type="InterPro" id="IPR001624">
    <property type="entry name" value="FliE"/>
</dbReference>
<dbReference type="Proteomes" id="UP000291301">
    <property type="component" value="Unassembled WGS sequence"/>
</dbReference>
<comment type="caution">
    <text evidence="5">The sequence shown here is derived from an EMBL/GenBank/DDBJ whole genome shotgun (WGS) entry which is preliminary data.</text>
</comment>
<evidence type="ECO:0000256" key="1">
    <source>
        <dbReference type="ARBA" id="ARBA00004117"/>
    </source>
</evidence>
<dbReference type="RefSeq" id="WP_131564852.1">
    <property type="nucleotide sequence ID" value="NZ_JAINFK010000001.1"/>
</dbReference>
<keyword evidence="5" id="KW-0282">Flagellum</keyword>
<keyword evidence="5" id="KW-0969">Cilium</keyword>
<dbReference type="GO" id="GO:0009425">
    <property type="term" value="C:bacterial-type flagellum basal body"/>
    <property type="evidence" value="ECO:0007669"/>
    <property type="project" value="UniProtKB-SubCell"/>
</dbReference>
<dbReference type="Pfam" id="PF02049">
    <property type="entry name" value="FliE"/>
    <property type="match status" value="1"/>
</dbReference>
<dbReference type="AlphaFoldDB" id="A0A4R0PEG9"/>
<accession>A0A4R0PEG9</accession>
<comment type="similarity">
    <text evidence="2 4">Belongs to the FliE family.</text>
</comment>
<dbReference type="GO" id="GO:0003774">
    <property type="term" value="F:cytoskeletal motor activity"/>
    <property type="evidence" value="ECO:0007669"/>
    <property type="project" value="InterPro"/>
</dbReference>
<evidence type="ECO:0000256" key="2">
    <source>
        <dbReference type="ARBA" id="ARBA00009272"/>
    </source>
</evidence>
<evidence type="ECO:0000256" key="4">
    <source>
        <dbReference type="HAMAP-Rule" id="MF_00724"/>
    </source>
</evidence>